<organism evidence="4 5">
    <name type="scientific">Colletotrichum spaethianum</name>
    <dbReference type="NCBI Taxonomy" id="700344"/>
    <lineage>
        <taxon>Eukaryota</taxon>
        <taxon>Fungi</taxon>
        <taxon>Dikarya</taxon>
        <taxon>Ascomycota</taxon>
        <taxon>Pezizomycotina</taxon>
        <taxon>Sordariomycetes</taxon>
        <taxon>Hypocreomycetidae</taxon>
        <taxon>Glomerellales</taxon>
        <taxon>Glomerellaceae</taxon>
        <taxon>Colletotrichum</taxon>
        <taxon>Colletotrichum spaethianum species complex</taxon>
    </lineage>
</organism>
<dbReference type="EMBL" id="BQXU01000017">
    <property type="protein sequence ID" value="GKT46884.1"/>
    <property type="molecule type" value="Genomic_DNA"/>
</dbReference>
<name>A0AA37LG84_9PEZI</name>
<reference evidence="4 5" key="1">
    <citation type="submission" date="2022-03" db="EMBL/GenBank/DDBJ databases">
        <title>Genome data of Colletotrichum spp.</title>
        <authorList>
            <person name="Utami Y.D."/>
            <person name="Hiruma K."/>
        </authorList>
    </citation>
    <scope>NUCLEOTIDE SEQUENCE [LARGE SCALE GENOMIC DNA]</scope>
    <source>
        <strain evidence="4 5">MAFF 239500</strain>
    </source>
</reference>
<proteinExistence type="inferred from homology"/>
<dbReference type="InterPro" id="IPR006905">
    <property type="entry name" value="Flavin_halogenase"/>
</dbReference>
<dbReference type="PANTHER" id="PTHR43747">
    <property type="entry name" value="FAD-BINDING PROTEIN"/>
    <property type="match status" value="1"/>
</dbReference>
<dbReference type="RefSeq" id="XP_049129234.1">
    <property type="nucleotide sequence ID" value="XM_049273277.1"/>
</dbReference>
<keyword evidence="3" id="KW-0503">Monooxygenase</keyword>
<dbReference type="Pfam" id="PF04820">
    <property type="entry name" value="Trp_halogenase"/>
    <property type="match status" value="1"/>
</dbReference>
<dbReference type="SUPFAM" id="SSF51905">
    <property type="entry name" value="FAD/NAD(P)-binding domain"/>
    <property type="match status" value="1"/>
</dbReference>
<dbReference type="InterPro" id="IPR050816">
    <property type="entry name" value="Flavin-dep_Halogenase_NPB"/>
</dbReference>
<accession>A0AA37LG84</accession>
<dbReference type="GeneID" id="73327867"/>
<keyword evidence="5" id="KW-1185">Reference proteome</keyword>
<dbReference type="Proteomes" id="UP001055115">
    <property type="component" value="Unassembled WGS sequence"/>
</dbReference>
<evidence type="ECO:0000313" key="5">
    <source>
        <dbReference type="Proteomes" id="UP001055115"/>
    </source>
</evidence>
<evidence type="ECO:0000313" key="4">
    <source>
        <dbReference type="EMBL" id="GKT46884.1"/>
    </source>
</evidence>
<dbReference type="AlphaFoldDB" id="A0AA37LG84"/>
<keyword evidence="2" id="KW-0560">Oxidoreductase</keyword>
<dbReference type="InterPro" id="IPR036188">
    <property type="entry name" value="FAD/NAD-bd_sf"/>
</dbReference>
<protein>
    <submittedName>
        <fullName evidence="4">Flavine halogenase aclH</fullName>
    </submittedName>
</protein>
<evidence type="ECO:0000256" key="3">
    <source>
        <dbReference type="ARBA" id="ARBA00023033"/>
    </source>
</evidence>
<comment type="similarity">
    <text evidence="1">Belongs to the flavin-dependent halogenase family.</text>
</comment>
<dbReference type="Gene3D" id="3.50.50.60">
    <property type="entry name" value="FAD/NAD(P)-binding domain"/>
    <property type="match status" value="1"/>
</dbReference>
<evidence type="ECO:0000256" key="2">
    <source>
        <dbReference type="ARBA" id="ARBA00023002"/>
    </source>
</evidence>
<comment type="caution">
    <text evidence="4">The sequence shown here is derived from an EMBL/GenBank/DDBJ whole genome shotgun (WGS) entry which is preliminary data.</text>
</comment>
<gene>
    <name evidence="4" type="ORF">ColSpa_07065</name>
</gene>
<dbReference type="PANTHER" id="PTHR43747:SF5">
    <property type="entry name" value="FAD-BINDING DOMAIN-CONTAINING PROTEIN"/>
    <property type="match status" value="1"/>
</dbReference>
<dbReference type="GO" id="GO:0004497">
    <property type="term" value="F:monooxygenase activity"/>
    <property type="evidence" value="ECO:0007669"/>
    <property type="project" value="UniProtKB-KW"/>
</dbReference>
<sequence>MFQHAGESGANIFDGVKVKSIRFEDATTVPEGQPNLLPGRPVAAVYEIAETKQTGEIAFDYIVDASGRIGLLSTKYMKNRRYNQGLKNVANWGYWKGCGRYSPGTDRENAPFFEALRDESGWAWFIPLHNGTASVGVVMNQKLAAHKKQHGGFDSTQFYHESLKLAPELRAELIKDGEFVSDVKSASDYSYSASSYAFPNARIVGDAGCFIDPFFSSGVHIALTGGLSAATTIAASIRGDIEEPEAAEWHTKKVAAAYTRFLLVVLSAYRQMRFQEDPVLSDFDEDNFDRAFSFFRPIIQGTADAANGNLSQEELNKTLEFCAHAFEPVNPETNKEKVMKVVQDAPDGSGYNPDLSPAEQNAVKHIRARKMMRTEDTYNINTFGTDSILGFVPNLVRGSLGLKRSVMNGTTEVSA</sequence>
<evidence type="ECO:0000256" key="1">
    <source>
        <dbReference type="ARBA" id="ARBA00005706"/>
    </source>
</evidence>